<dbReference type="EMBL" id="AHMH02000089">
    <property type="protein sequence ID" value="EMN00402.1"/>
    <property type="molecule type" value="Genomic_DNA"/>
</dbReference>
<evidence type="ECO:0000313" key="2">
    <source>
        <dbReference type="Proteomes" id="UP000012099"/>
    </source>
</evidence>
<protein>
    <submittedName>
        <fullName evidence="1">Uncharacterized protein</fullName>
    </submittedName>
</protein>
<reference evidence="1 2" key="1">
    <citation type="submission" date="2013-01" db="EMBL/GenBank/DDBJ databases">
        <authorList>
            <person name="Harkins D.M."/>
            <person name="Durkin A.S."/>
            <person name="Brinkac L.M."/>
            <person name="Haft D.H."/>
            <person name="Selengut J.D."/>
            <person name="Sanka R."/>
            <person name="DePew J."/>
            <person name="Purushe J."/>
            <person name="Whelen A.C."/>
            <person name="Vinetz J.M."/>
            <person name="Sutton G.G."/>
            <person name="Nierman W.C."/>
            <person name="Fouts D.E."/>
        </authorList>
    </citation>
    <scope>NUCLEOTIDE SEQUENCE [LARGE SCALE GENOMIC DNA]</scope>
    <source>
        <strain evidence="1 2">2007001578</strain>
    </source>
</reference>
<name>A0ABN0J0S9_9LEPT</name>
<sequence>MILVRMFFWESLHSNFFKQTYPIFFMRLCSKKIKILL</sequence>
<gene>
    <name evidence="1" type="ORF">LEP1GSC035_1818</name>
</gene>
<proteinExistence type="predicted"/>
<dbReference type="Proteomes" id="UP000012099">
    <property type="component" value="Unassembled WGS sequence"/>
</dbReference>
<evidence type="ECO:0000313" key="1">
    <source>
        <dbReference type="EMBL" id="EMN00402.1"/>
    </source>
</evidence>
<keyword evidence="2" id="KW-1185">Reference proteome</keyword>
<accession>A0ABN0J0S9</accession>
<comment type="caution">
    <text evidence="1">The sequence shown here is derived from an EMBL/GenBank/DDBJ whole genome shotgun (WGS) entry which is preliminary data.</text>
</comment>
<organism evidence="1 2">
    <name type="scientific">Leptospira noguchii str. 2007001578</name>
    <dbReference type="NCBI Taxonomy" id="1049974"/>
    <lineage>
        <taxon>Bacteria</taxon>
        <taxon>Pseudomonadati</taxon>
        <taxon>Spirochaetota</taxon>
        <taxon>Spirochaetia</taxon>
        <taxon>Leptospirales</taxon>
        <taxon>Leptospiraceae</taxon>
        <taxon>Leptospira</taxon>
    </lineage>
</organism>